<name>R7Z5F0_CONA1</name>
<feature type="transmembrane region" description="Helical" evidence="11">
    <location>
        <begin position="219"/>
        <end position="245"/>
    </location>
</feature>
<comment type="similarity">
    <text evidence="2">Belongs to the sphingosine N-acyltransferase family.</text>
</comment>
<dbReference type="RefSeq" id="XP_007784443.1">
    <property type="nucleotide sequence ID" value="XM_007786253.1"/>
</dbReference>
<feature type="compositionally biased region" description="Acidic residues" evidence="10">
    <location>
        <begin position="435"/>
        <end position="452"/>
    </location>
</feature>
<dbReference type="Proteomes" id="UP000016924">
    <property type="component" value="Unassembled WGS sequence"/>
</dbReference>
<feature type="transmembrane region" description="Helical" evidence="11">
    <location>
        <begin position="292"/>
        <end position="310"/>
    </location>
</feature>
<evidence type="ECO:0000256" key="10">
    <source>
        <dbReference type="SAM" id="MobiDB-lite"/>
    </source>
</evidence>
<evidence type="ECO:0000256" key="8">
    <source>
        <dbReference type="ARBA" id="ARBA00023180"/>
    </source>
</evidence>
<reference evidence="14" key="1">
    <citation type="submission" date="2012-06" db="EMBL/GenBank/DDBJ databases">
        <title>The genome sequence of Coniosporium apollinis CBS 100218.</title>
        <authorList>
            <consortium name="The Broad Institute Genome Sequencing Platform"/>
            <person name="Cuomo C."/>
            <person name="Gorbushina A."/>
            <person name="Noack S."/>
            <person name="Walker B."/>
            <person name="Young S.K."/>
            <person name="Zeng Q."/>
            <person name="Gargeya S."/>
            <person name="Fitzgerald M."/>
            <person name="Haas B."/>
            <person name="Abouelleil A."/>
            <person name="Alvarado L."/>
            <person name="Arachchi H.M."/>
            <person name="Berlin A.M."/>
            <person name="Chapman S.B."/>
            <person name="Goldberg J."/>
            <person name="Griggs A."/>
            <person name="Gujja S."/>
            <person name="Hansen M."/>
            <person name="Howarth C."/>
            <person name="Imamovic A."/>
            <person name="Larimer J."/>
            <person name="McCowan C."/>
            <person name="Montmayeur A."/>
            <person name="Murphy C."/>
            <person name="Neiman D."/>
            <person name="Pearson M."/>
            <person name="Priest M."/>
            <person name="Roberts A."/>
            <person name="Saif S."/>
            <person name="Shea T."/>
            <person name="Sisk P."/>
            <person name="Sykes S."/>
            <person name="Wortman J."/>
            <person name="Nusbaum C."/>
            <person name="Birren B."/>
        </authorList>
    </citation>
    <scope>NUCLEOTIDE SEQUENCE [LARGE SCALE GENOMIC DNA]</scope>
    <source>
        <strain evidence="14">CBS 100218</strain>
    </source>
</reference>
<dbReference type="OMA" id="HVLNLKI"/>
<accession>R7Z5F0</accession>
<evidence type="ECO:0000313" key="13">
    <source>
        <dbReference type="EMBL" id="EON69126.1"/>
    </source>
</evidence>
<feature type="transmembrane region" description="Helical" evidence="11">
    <location>
        <begin position="265"/>
        <end position="285"/>
    </location>
</feature>
<dbReference type="PANTHER" id="PTHR12560">
    <property type="entry name" value="LONGEVITY ASSURANCE FACTOR 1 LAG1"/>
    <property type="match status" value="1"/>
</dbReference>
<dbReference type="STRING" id="1168221.R7Z5F0"/>
<protein>
    <recommendedName>
        <fullName evidence="12">TLC domain-containing protein</fullName>
    </recommendedName>
</protein>
<evidence type="ECO:0000259" key="12">
    <source>
        <dbReference type="PROSITE" id="PS50922"/>
    </source>
</evidence>
<evidence type="ECO:0000256" key="5">
    <source>
        <dbReference type="ARBA" id="ARBA00022824"/>
    </source>
</evidence>
<proteinExistence type="inferred from homology"/>
<feature type="compositionally biased region" description="Polar residues" evidence="10">
    <location>
        <begin position="82"/>
        <end position="91"/>
    </location>
</feature>
<dbReference type="Pfam" id="PF03798">
    <property type="entry name" value="TRAM_LAG1_CLN8"/>
    <property type="match status" value="1"/>
</dbReference>
<evidence type="ECO:0000256" key="4">
    <source>
        <dbReference type="ARBA" id="ARBA00022692"/>
    </source>
</evidence>
<dbReference type="OrthoDB" id="3053196at2759"/>
<evidence type="ECO:0000256" key="6">
    <source>
        <dbReference type="ARBA" id="ARBA00022989"/>
    </source>
</evidence>
<evidence type="ECO:0000256" key="2">
    <source>
        <dbReference type="ARBA" id="ARBA00009808"/>
    </source>
</evidence>
<feature type="region of interest" description="Disordered" evidence="10">
    <location>
        <begin position="60"/>
        <end position="102"/>
    </location>
</feature>
<feature type="transmembrane region" description="Helical" evidence="11">
    <location>
        <begin position="340"/>
        <end position="360"/>
    </location>
</feature>
<dbReference type="InterPro" id="IPR016439">
    <property type="entry name" value="Lag1/Lac1-like"/>
</dbReference>
<evidence type="ECO:0000256" key="3">
    <source>
        <dbReference type="ARBA" id="ARBA00022679"/>
    </source>
</evidence>
<gene>
    <name evidence="13" type="ORF">W97_08312</name>
</gene>
<feature type="region of interest" description="Disordered" evidence="10">
    <location>
        <begin position="1"/>
        <end position="47"/>
    </location>
</feature>
<sequence length="505" mass="57461">MSQPASEPFAPLQSPPKPARKQNNASQERRRRRSSINLPADPPGDTETISLATFRDISPSTSAAVSVRPIRPPNSRLKHVRQTATNTTQRTSSEKTPRRSKRRKVKSFFRRWKSLSLRHTWLNPLLICLLVGGLYLINPSPSNPVSAALFLSYPLPRAPDADPSAPTMYGKGRRDFAFVAFYTVLLSFTREFLMQRLLRPLAIRFRIPSRAKQSRFMEQLYTAIYFAVFGPLGLYVMSLTPVWYFNTRAFYEGFPHRTLLGIFKAYYLLQAAYWSQQMIVLLLMLEKPRKDFKELVGHHVITLALIYLSYRFHFTYMGLAVYITHDISDFFLASSKTLNYLSSPLVGPYFGLFILVWTYLRHHINLQILYSILTEYSTVGPFELNWETEQYKCRLAQWVTFALLASLQAVNLFWLGLIIKIAVRFVTSKEVVDERSDEEDEGELEGSSEADMSDGLANADGLLNGSARGKSSANGPTVLLNGEPVGDEMSMDAAVEGPIRQRRKK</sequence>
<dbReference type="PANTHER" id="PTHR12560:SF11">
    <property type="entry name" value="CERAMIDE SYNTHASE LAC1-RELATED"/>
    <property type="match status" value="1"/>
</dbReference>
<dbReference type="GeneID" id="19905623"/>
<feature type="domain" description="TLC" evidence="12">
    <location>
        <begin position="211"/>
        <end position="427"/>
    </location>
</feature>
<keyword evidence="8" id="KW-0325">Glycoprotein</keyword>
<organism evidence="13 14">
    <name type="scientific">Coniosporium apollinis (strain CBS 100218)</name>
    <name type="common">Rock-inhabiting black yeast</name>
    <dbReference type="NCBI Taxonomy" id="1168221"/>
    <lineage>
        <taxon>Eukaryota</taxon>
        <taxon>Fungi</taxon>
        <taxon>Dikarya</taxon>
        <taxon>Ascomycota</taxon>
        <taxon>Pezizomycotina</taxon>
        <taxon>Dothideomycetes</taxon>
        <taxon>Dothideomycetes incertae sedis</taxon>
        <taxon>Coniosporium</taxon>
    </lineage>
</organism>
<evidence type="ECO:0000256" key="1">
    <source>
        <dbReference type="ARBA" id="ARBA00004477"/>
    </source>
</evidence>
<dbReference type="GO" id="GO:0046513">
    <property type="term" value="P:ceramide biosynthetic process"/>
    <property type="evidence" value="ECO:0007669"/>
    <property type="project" value="InterPro"/>
</dbReference>
<dbReference type="eggNOG" id="KOG1607">
    <property type="taxonomic scope" value="Eukaryota"/>
</dbReference>
<keyword evidence="4 9" id="KW-0812">Transmembrane</keyword>
<dbReference type="InterPro" id="IPR006634">
    <property type="entry name" value="TLC-dom"/>
</dbReference>
<dbReference type="AlphaFoldDB" id="R7Z5F0"/>
<dbReference type="EMBL" id="JH767607">
    <property type="protein sequence ID" value="EON69126.1"/>
    <property type="molecule type" value="Genomic_DNA"/>
</dbReference>
<evidence type="ECO:0000313" key="14">
    <source>
        <dbReference type="Proteomes" id="UP000016924"/>
    </source>
</evidence>
<dbReference type="PROSITE" id="PS50922">
    <property type="entry name" value="TLC"/>
    <property type="match status" value="1"/>
</dbReference>
<evidence type="ECO:0000256" key="7">
    <source>
        <dbReference type="ARBA" id="ARBA00023136"/>
    </source>
</evidence>
<feature type="region of interest" description="Disordered" evidence="10">
    <location>
        <begin position="434"/>
        <end position="505"/>
    </location>
</feature>
<feature type="transmembrane region" description="Helical" evidence="11">
    <location>
        <begin position="120"/>
        <end position="137"/>
    </location>
</feature>
<keyword evidence="3" id="KW-0808">Transferase</keyword>
<dbReference type="GO" id="GO:0005789">
    <property type="term" value="C:endoplasmic reticulum membrane"/>
    <property type="evidence" value="ECO:0007669"/>
    <property type="project" value="UniProtKB-SubCell"/>
</dbReference>
<dbReference type="SMART" id="SM00724">
    <property type="entry name" value="TLC"/>
    <property type="match status" value="1"/>
</dbReference>
<evidence type="ECO:0000256" key="9">
    <source>
        <dbReference type="PROSITE-ProRule" id="PRU00205"/>
    </source>
</evidence>
<keyword evidence="14" id="KW-1185">Reference proteome</keyword>
<dbReference type="HOGENOM" id="CLU_028277_4_0_1"/>
<evidence type="ECO:0000256" key="11">
    <source>
        <dbReference type="SAM" id="Phobius"/>
    </source>
</evidence>
<comment type="subcellular location">
    <subcellularLocation>
        <location evidence="1">Endoplasmic reticulum membrane</location>
        <topology evidence="1">Multi-pass membrane protein</topology>
    </subcellularLocation>
</comment>
<keyword evidence="6 11" id="KW-1133">Transmembrane helix</keyword>
<keyword evidence="7 9" id="KW-0472">Membrane</keyword>
<keyword evidence="5" id="KW-0256">Endoplasmic reticulum</keyword>
<feature type="transmembrane region" description="Helical" evidence="11">
    <location>
        <begin position="395"/>
        <end position="419"/>
    </location>
</feature>
<dbReference type="GO" id="GO:0050291">
    <property type="term" value="F:sphingosine N-acyltransferase activity"/>
    <property type="evidence" value="ECO:0007669"/>
    <property type="project" value="InterPro"/>
</dbReference>